<evidence type="ECO:0000256" key="1">
    <source>
        <dbReference type="SAM" id="MobiDB-lite"/>
    </source>
</evidence>
<comment type="caution">
    <text evidence="4">The sequence shown here is derived from an EMBL/GenBank/DDBJ whole genome shotgun (WGS) entry which is preliminary data.</text>
</comment>
<reference evidence="4 5" key="1">
    <citation type="submission" date="2020-01" db="EMBL/GenBank/DDBJ databases">
        <title>Polyphasic characterisation and genomic insights into a novel alkali tolerant bacterium VR-M41.</title>
        <authorList>
            <person name="Vemuluri V.R."/>
        </authorList>
    </citation>
    <scope>NUCLEOTIDE SEQUENCE [LARGE SCALE GENOMIC DNA]</scope>
    <source>
        <strain evidence="4 5">VR-M41</strain>
    </source>
</reference>
<dbReference type="RefSeq" id="WP_166274855.1">
    <property type="nucleotide sequence ID" value="NZ_JAAFGS010000004.1"/>
</dbReference>
<keyword evidence="2" id="KW-0472">Membrane</keyword>
<evidence type="ECO:0000313" key="5">
    <source>
        <dbReference type="Proteomes" id="UP000800303"/>
    </source>
</evidence>
<dbReference type="EMBL" id="JAAFGS010000004">
    <property type="protein sequence ID" value="NGZ76230.1"/>
    <property type="molecule type" value="Genomic_DNA"/>
</dbReference>
<feature type="compositionally biased region" description="Basic and acidic residues" evidence="1">
    <location>
        <begin position="48"/>
        <end position="70"/>
    </location>
</feature>
<name>A0ABX0F8J7_9BACL</name>
<evidence type="ECO:0000259" key="3">
    <source>
        <dbReference type="Pfam" id="PF13791"/>
    </source>
</evidence>
<evidence type="ECO:0000313" key="4">
    <source>
        <dbReference type="EMBL" id="NGZ76230.1"/>
    </source>
</evidence>
<organism evidence="4 5">
    <name type="scientific">Saccharibacillus alkalitolerans</name>
    <dbReference type="NCBI Taxonomy" id="2705290"/>
    <lineage>
        <taxon>Bacteria</taxon>
        <taxon>Bacillati</taxon>
        <taxon>Bacillota</taxon>
        <taxon>Bacilli</taxon>
        <taxon>Bacillales</taxon>
        <taxon>Paenibacillaceae</taxon>
        <taxon>Saccharibacillus</taxon>
    </lineage>
</organism>
<gene>
    <name evidence="4" type="ORF">GYN08_12950</name>
</gene>
<keyword evidence="2" id="KW-1133">Transmembrane helix</keyword>
<feature type="region of interest" description="Disordered" evidence="1">
    <location>
        <begin position="1"/>
        <end position="25"/>
    </location>
</feature>
<dbReference type="InterPro" id="IPR025672">
    <property type="entry name" value="Sigma_reg_C_dom"/>
</dbReference>
<evidence type="ECO:0000256" key="2">
    <source>
        <dbReference type="SAM" id="Phobius"/>
    </source>
</evidence>
<keyword evidence="5" id="KW-1185">Reference proteome</keyword>
<dbReference type="Pfam" id="PF13791">
    <property type="entry name" value="Sigma_reg_C"/>
    <property type="match status" value="1"/>
</dbReference>
<feature type="region of interest" description="Disordered" evidence="1">
    <location>
        <begin position="44"/>
        <end position="70"/>
    </location>
</feature>
<sequence length="441" mass="50352">MNEDFKRRLAAYRDGTLTQTEREEVERELEKLEAYQSYLDELMDEEEHPDRLMRKEEGGGRAEEGGKKMPEDEIERMRRRKERRIIRRAKWKSRGITALVTLVVLAAVWAGSGWLSQSYYAKTGEYRGMNRQDLYQHALSRVVETTMPNRYLAFDQQEPGTFFTLGIEGLVQHPLGNTIRSEARVNLDYRFGRLEKAWVEKRDSAYNPYSKNMAGENYGKFWMPGGSERSQEEAKNAEAWKALHDLPRLTSSELYISLDREYAQQELDAKFAGMRVQPSWFAVRTGQEWSGYGTTYTLVDEHGKETKAAAEDYLNLSVQNPVGAGRGIGYEYVPRIGEKNEEFEKYQALSWSSGMVEALKEAARNPAIAEKLSGVDFAAAAKEVENNGAKVYGVVVTGRSEDLAKLRQEKWMRGAIVRLGDSVLDTGRMEPYTPDKLLPSK</sequence>
<feature type="transmembrane region" description="Helical" evidence="2">
    <location>
        <begin position="96"/>
        <end position="115"/>
    </location>
</feature>
<feature type="domain" description="Sigma factor regulator C-terminal" evidence="3">
    <location>
        <begin position="243"/>
        <end position="415"/>
    </location>
</feature>
<protein>
    <recommendedName>
        <fullName evidence="3">Sigma factor regulator C-terminal domain-containing protein</fullName>
    </recommendedName>
</protein>
<keyword evidence="2" id="KW-0812">Transmembrane</keyword>
<accession>A0ABX0F8J7</accession>
<dbReference type="Proteomes" id="UP000800303">
    <property type="component" value="Unassembled WGS sequence"/>
</dbReference>
<proteinExistence type="predicted"/>